<dbReference type="NCBIfam" id="NF002086">
    <property type="entry name" value="PRK00915.1-3"/>
    <property type="match status" value="1"/>
</dbReference>
<evidence type="ECO:0000256" key="9">
    <source>
        <dbReference type="ARBA" id="ARBA00023211"/>
    </source>
</evidence>
<accession>A0ABW1KYK0</accession>
<evidence type="ECO:0000259" key="13">
    <source>
        <dbReference type="PROSITE" id="PS50991"/>
    </source>
</evidence>
<keyword evidence="9" id="KW-0464">Manganese</keyword>
<comment type="caution">
    <text evidence="14">The sequence shown here is derived from an EMBL/GenBank/DDBJ whole genome shotgun (WGS) entry which is preliminary data.</text>
</comment>
<dbReference type="SUPFAM" id="SSF51569">
    <property type="entry name" value="Aldolase"/>
    <property type="match status" value="1"/>
</dbReference>
<dbReference type="SMART" id="SM00917">
    <property type="entry name" value="LeuA_dimer"/>
    <property type="match status" value="1"/>
</dbReference>
<dbReference type="Pfam" id="PF00682">
    <property type="entry name" value="HMGL-like"/>
    <property type="match status" value="1"/>
</dbReference>
<evidence type="ECO:0000256" key="10">
    <source>
        <dbReference type="ARBA" id="ARBA00023304"/>
    </source>
</evidence>
<comment type="pathway">
    <text evidence="1">Amino-acid biosynthesis; L-leucine biosynthesis; L-leucine from 3-methyl-2-oxobutanoate: step 1/4.</text>
</comment>
<keyword evidence="15" id="KW-1185">Reference proteome</keyword>
<dbReference type="InterPro" id="IPR050073">
    <property type="entry name" value="2-IPM_HCS-like"/>
</dbReference>
<evidence type="ECO:0000313" key="15">
    <source>
        <dbReference type="Proteomes" id="UP001596116"/>
    </source>
</evidence>
<dbReference type="GO" id="GO:0003852">
    <property type="term" value="F:2-isopropylmalate synthase activity"/>
    <property type="evidence" value="ECO:0007669"/>
    <property type="project" value="UniProtKB-EC"/>
</dbReference>
<evidence type="ECO:0000313" key="14">
    <source>
        <dbReference type="EMBL" id="MFC6037160.1"/>
    </source>
</evidence>
<dbReference type="Proteomes" id="UP001596116">
    <property type="component" value="Unassembled WGS sequence"/>
</dbReference>
<dbReference type="InterPro" id="IPR005671">
    <property type="entry name" value="LeuA_bact_synth"/>
</dbReference>
<dbReference type="InterPro" id="IPR054691">
    <property type="entry name" value="LeuA/HCS_post-cat"/>
</dbReference>
<dbReference type="Gene3D" id="1.10.238.260">
    <property type="match status" value="1"/>
</dbReference>
<evidence type="ECO:0000256" key="1">
    <source>
        <dbReference type="ARBA" id="ARBA00004689"/>
    </source>
</evidence>
<dbReference type="InterPro" id="IPR002034">
    <property type="entry name" value="AIPM/Hcit_synth_CS"/>
</dbReference>
<protein>
    <recommendedName>
        <fullName evidence="4 11">2-isopropylmalate synthase</fullName>
        <ecNumber evidence="3 11">2.3.3.13</ecNumber>
    </recommendedName>
</protein>
<dbReference type="CDD" id="cd07940">
    <property type="entry name" value="DRE_TIM_IPMS"/>
    <property type="match status" value="1"/>
</dbReference>
<dbReference type="Gene3D" id="3.30.160.270">
    <property type="match status" value="1"/>
</dbReference>
<evidence type="ECO:0000256" key="8">
    <source>
        <dbReference type="ARBA" id="ARBA00022723"/>
    </source>
</evidence>
<dbReference type="PANTHER" id="PTHR10277:SF9">
    <property type="entry name" value="2-ISOPROPYLMALATE SYNTHASE 1, CHLOROPLASTIC-RELATED"/>
    <property type="match status" value="1"/>
</dbReference>
<evidence type="ECO:0000256" key="3">
    <source>
        <dbReference type="ARBA" id="ARBA00012973"/>
    </source>
</evidence>
<dbReference type="SUPFAM" id="SSF110921">
    <property type="entry name" value="2-isopropylmalate synthase LeuA, allosteric (dimerisation) domain"/>
    <property type="match status" value="1"/>
</dbReference>
<keyword evidence="5" id="KW-0432">Leucine biosynthesis</keyword>
<dbReference type="Pfam" id="PF22617">
    <property type="entry name" value="HCS_D2"/>
    <property type="match status" value="1"/>
</dbReference>
<evidence type="ECO:0000256" key="2">
    <source>
        <dbReference type="ARBA" id="ARBA00009396"/>
    </source>
</evidence>
<keyword evidence="10" id="KW-0100">Branched-chain amino acid biosynthesis</keyword>
<comment type="similarity">
    <text evidence="2">Belongs to the alpha-IPM synthase/homocitrate synthase family. LeuA type 1 subfamily.</text>
</comment>
<evidence type="ECO:0000256" key="7">
    <source>
        <dbReference type="ARBA" id="ARBA00022679"/>
    </source>
</evidence>
<dbReference type="Pfam" id="PF08502">
    <property type="entry name" value="LeuA_dimer"/>
    <property type="match status" value="1"/>
</dbReference>
<dbReference type="PROSITE" id="PS00816">
    <property type="entry name" value="AIPM_HOMOCIT_SYNTH_2"/>
    <property type="match status" value="1"/>
</dbReference>
<keyword evidence="7 12" id="KW-0808">Transferase</keyword>
<gene>
    <name evidence="14" type="ORF">ACFMB1_16510</name>
</gene>
<dbReference type="EC" id="2.3.3.13" evidence="3 11"/>
<evidence type="ECO:0000256" key="5">
    <source>
        <dbReference type="ARBA" id="ARBA00022430"/>
    </source>
</evidence>
<dbReference type="PROSITE" id="PS00815">
    <property type="entry name" value="AIPM_HOMOCIT_SYNTH_1"/>
    <property type="match status" value="1"/>
</dbReference>
<organism evidence="14 15">
    <name type="scientific">Hyphococcus aureus</name>
    <dbReference type="NCBI Taxonomy" id="2666033"/>
    <lineage>
        <taxon>Bacteria</taxon>
        <taxon>Pseudomonadati</taxon>
        <taxon>Pseudomonadota</taxon>
        <taxon>Alphaproteobacteria</taxon>
        <taxon>Parvularculales</taxon>
        <taxon>Parvularculaceae</taxon>
        <taxon>Hyphococcus</taxon>
    </lineage>
</organism>
<reference evidence="14 15" key="1">
    <citation type="submission" date="2024-09" db="EMBL/GenBank/DDBJ databases">
        <authorList>
            <person name="Zhang Z.-H."/>
        </authorList>
    </citation>
    <scope>NUCLEOTIDE SEQUENCE [LARGE SCALE GENOMIC DNA]</scope>
    <source>
        <strain evidence="14 15">HHTR114</strain>
    </source>
</reference>
<evidence type="ECO:0000256" key="12">
    <source>
        <dbReference type="RuleBase" id="RU003523"/>
    </source>
</evidence>
<dbReference type="Gene3D" id="3.20.20.70">
    <property type="entry name" value="Aldolase class I"/>
    <property type="match status" value="1"/>
</dbReference>
<dbReference type="InterPro" id="IPR013709">
    <property type="entry name" value="2-isopropylmalate_synth_dimer"/>
</dbReference>
<sequence length="533" mass="57158">MTTDQTDISDVGAKPDNHVKIFDTTLRDGEQAPGFSMSTDAKLIVARALAALNVDIIEAGFAAASPGDAAAISAVATEITGPTICSLSRLNDKDIEASARALEPARHKRIHTFIGTSPTHRDAKLKMTKDEIIERIGRLVAFAVPLCDEVEFSPEDAIRTERDYLIEAVNTAIEAGATTINIPDTVGYTTPEEIVDLFRFLKENAKGAEKVTFSTHCHDDLGMAVANSLAAVRGGARQIECAINGIGERAGNCSLEEAVMAIKTRRDFFNLETQIETEKIYPASLALARVTHNPIPRNKAIVGKNAFAHESGIHQHGVLADKRTYEIMDAESVGMPANSIVLGKHSGKHAVRARAEALGFKISPQKVEDIFPDFKKLADTTREVTDAQLVKLITGNSAVDGRMGPWRMRRSDLHIDMEEGTKPYARVTLEHDSGEQHTVTHEGIGPIDAAFAAVCAITDVAGRIKTIDLHHEAEEGVVRADAVVTVDGRDYSGKGKEVDIADAAVAAFVAAINQAAAIRAVGEANYSNEAAAS</sequence>
<evidence type="ECO:0000256" key="4">
    <source>
        <dbReference type="ARBA" id="ARBA00018198"/>
    </source>
</evidence>
<dbReference type="PANTHER" id="PTHR10277">
    <property type="entry name" value="HOMOCITRATE SYNTHASE-RELATED"/>
    <property type="match status" value="1"/>
</dbReference>
<dbReference type="InterPro" id="IPR000891">
    <property type="entry name" value="PYR_CT"/>
</dbReference>
<evidence type="ECO:0000256" key="6">
    <source>
        <dbReference type="ARBA" id="ARBA00022605"/>
    </source>
</evidence>
<feature type="domain" description="Pyruvate carboxyltransferase" evidence="13">
    <location>
        <begin position="19"/>
        <end position="281"/>
    </location>
</feature>
<keyword evidence="8" id="KW-0479">Metal-binding</keyword>
<dbReference type="NCBIfam" id="TIGR00973">
    <property type="entry name" value="leuA_bact"/>
    <property type="match status" value="1"/>
</dbReference>
<proteinExistence type="inferred from homology"/>
<dbReference type="InterPro" id="IPR036230">
    <property type="entry name" value="LeuA_allosteric_dom_sf"/>
</dbReference>
<keyword evidence="6" id="KW-0028">Amino-acid biosynthesis</keyword>
<dbReference type="EMBL" id="JBHPON010000002">
    <property type="protein sequence ID" value="MFC6037160.1"/>
    <property type="molecule type" value="Genomic_DNA"/>
</dbReference>
<dbReference type="RefSeq" id="WP_379881597.1">
    <property type="nucleotide sequence ID" value="NZ_JBHPON010000002.1"/>
</dbReference>
<keyword evidence="14" id="KW-0012">Acyltransferase</keyword>
<dbReference type="PROSITE" id="PS50991">
    <property type="entry name" value="PYR_CT"/>
    <property type="match status" value="1"/>
</dbReference>
<name>A0ABW1KYK0_9PROT</name>
<evidence type="ECO:0000256" key="11">
    <source>
        <dbReference type="NCBIfam" id="TIGR00973"/>
    </source>
</evidence>
<dbReference type="InterPro" id="IPR013785">
    <property type="entry name" value="Aldolase_TIM"/>
</dbReference>